<protein>
    <recommendedName>
        <fullName evidence="2">Serine aminopeptidase S33 domain-containing protein</fullName>
    </recommendedName>
</protein>
<evidence type="ECO:0000259" key="2">
    <source>
        <dbReference type="Pfam" id="PF12146"/>
    </source>
</evidence>
<dbReference type="InterPro" id="IPR022742">
    <property type="entry name" value="Hydrolase_4"/>
</dbReference>
<dbReference type="STRING" id="33097.A0A150GZN6"/>
<feature type="region of interest" description="Disordered" evidence="1">
    <location>
        <begin position="286"/>
        <end position="307"/>
    </location>
</feature>
<evidence type="ECO:0000313" key="3">
    <source>
        <dbReference type="EMBL" id="KXZ55182.1"/>
    </source>
</evidence>
<dbReference type="PANTHER" id="PTHR11614">
    <property type="entry name" value="PHOSPHOLIPASE-RELATED"/>
    <property type="match status" value="1"/>
</dbReference>
<sequence>MGKTSGSFTNGRGNKLYTYAYTPDGPVSAVVFWHHGFGGSKVWTEAGIAVYGFDAHGMGHSEPLDEPSRGLVRSFSHLVDDALLYISEVLQPELKAKGVTAPLFMAGNSLGGLVASYVVLAQPQLFAGLILQSPALDVEWTPVLVAMVGNLLSALVPGAKLVPAVRPEDMSQDPAVVKSYLEDPLIYQGNVRARSGNEFLKGFRGLGARRKEFKLPILGVHGTSDRCTSLPALRAHLKAVSSTDVTLKEVEGGYHELLHGPEKETVRAFIQAWILEHATAAPPVAADGPPAAAADGEAAAEGVNVSA</sequence>
<keyword evidence="4" id="KW-1185">Reference proteome</keyword>
<dbReference type="Pfam" id="PF12146">
    <property type="entry name" value="Hydrolase_4"/>
    <property type="match status" value="1"/>
</dbReference>
<dbReference type="EMBL" id="LSYV01000004">
    <property type="protein sequence ID" value="KXZ55182.1"/>
    <property type="molecule type" value="Genomic_DNA"/>
</dbReference>
<evidence type="ECO:0000313" key="4">
    <source>
        <dbReference type="Proteomes" id="UP000075714"/>
    </source>
</evidence>
<dbReference type="InterPro" id="IPR029058">
    <property type="entry name" value="AB_hydrolase_fold"/>
</dbReference>
<reference evidence="4" key="1">
    <citation type="journal article" date="2016" name="Nat. Commun.">
        <title>The Gonium pectorale genome demonstrates co-option of cell cycle regulation during the evolution of multicellularity.</title>
        <authorList>
            <person name="Hanschen E.R."/>
            <person name="Marriage T.N."/>
            <person name="Ferris P.J."/>
            <person name="Hamaji T."/>
            <person name="Toyoda A."/>
            <person name="Fujiyama A."/>
            <person name="Neme R."/>
            <person name="Noguchi H."/>
            <person name="Minakuchi Y."/>
            <person name="Suzuki M."/>
            <person name="Kawai-Toyooka H."/>
            <person name="Smith D.R."/>
            <person name="Sparks H."/>
            <person name="Anderson J."/>
            <person name="Bakaric R."/>
            <person name="Luria V."/>
            <person name="Karger A."/>
            <person name="Kirschner M.W."/>
            <person name="Durand P.M."/>
            <person name="Michod R.E."/>
            <person name="Nozaki H."/>
            <person name="Olson B.J."/>
        </authorList>
    </citation>
    <scope>NUCLEOTIDE SEQUENCE [LARGE SCALE GENOMIC DNA]</scope>
    <source>
        <strain evidence="4">NIES-2863</strain>
    </source>
</reference>
<accession>A0A150GZN6</accession>
<dbReference type="Proteomes" id="UP000075714">
    <property type="component" value="Unassembled WGS sequence"/>
</dbReference>
<dbReference type="AlphaFoldDB" id="A0A150GZN6"/>
<name>A0A150GZN6_GONPE</name>
<dbReference type="Gene3D" id="3.40.50.1820">
    <property type="entry name" value="alpha/beta hydrolase"/>
    <property type="match status" value="1"/>
</dbReference>
<evidence type="ECO:0000256" key="1">
    <source>
        <dbReference type="SAM" id="MobiDB-lite"/>
    </source>
</evidence>
<organism evidence="3 4">
    <name type="scientific">Gonium pectorale</name>
    <name type="common">Green alga</name>
    <dbReference type="NCBI Taxonomy" id="33097"/>
    <lineage>
        <taxon>Eukaryota</taxon>
        <taxon>Viridiplantae</taxon>
        <taxon>Chlorophyta</taxon>
        <taxon>core chlorophytes</taxon>
        <taxon>Chlorophyceae</taxon>
        <taxon>CS clade</taxon>
        <taxon>Chlamydomonadales</taxon>
        <taxon>Volvocaceae</taxon>
        <taxon>Gonium</taxon>
    </lineage>
</organism>
<gene>
    <name evidence="3" type="ORF">GPECTOR_3g328</name>
</gene>
<dbReference type="SUPFAM" id="SSF53474">
    <property type="entry name" value="alpha/beta-Hydrolases"/>
    <property type="match status" value="1"/>
</dbReference>
<dbReference type="InterPro" id="IPR051044">
    <property type="entry name" value="MAG_DAG_Lipase"/>
</dbReference>
<comment type="caution">
    <text evidence="3">The sequence shown here is derived from an EMBL/GenBank/DDBJ whole genome shotgun (WGS) entry which is preliminary data.</text>
</comment>
<dbReference type="OrthoDB" id="2498029at2759"/>
<feature type="domain" description="Serine aminopeptidase S33" evidence="2">
    <location>
        <begin position="43"/>
        <end position="261"/>
    </location>
</feature>
<proteinExistence type="predicted"/>